<feature type="transmembrane region" description="Helical" evidence="8">
    <location>
        <begin position="49"/>
        <end position="71"/>
    </location>
</feature>
<evidence type="ECO:0000259" key="9">
    <source>
        <dbReference type="PROSITE" id="PS50253"/>
    </source>
</evidence>
<feature type="transmembrane region" description="Helical" evidence="8">
    <location>
        <begin position="83"/>
        <end position="101"/>
    </location>
</feature>
<protein>
    <recommendedName>
        <fullName evidence="9">Heme-copper oxidase subunit III family profile domain-containing protein</fullName>
    </recommendedName>
</protein>
<dbReference type="Proteomes" id="UP000030403">
    <property type="component" value="Unassembled WGS sequence"/>
</dbReference>
<comment type="caution">
    <text evidence="10">The sequence shown here is derived from an EMBL/GenBank/DDBJ whole genome shotgun (WGS) entry which is preliminary data.</text>
</comment>
<dbReference type="Gene3D" id="1.20.120.80">
    <property type="entry name" value="Cytochrome c oxidase, subunit III, four-helix bundle"/>
    <property type="match status" value="1"/>
</dbReference>
<dbReference type="Pfam" id="PF00510">
    <property type="entry name" value="COX3"/>
    <property type="match status" value="1"/>
</dbReference>
<evidence type="ECO:0000256" key="7">
    <source>
        <dbReference type="RuleBase" id="RU003376"/>
    </source>
</evidence>
<dbReference type="EMBL" id="AVPF01000098">
    <property type="protein sequence ID" value="KGX83554.1"/>
    <property type="molecule type" value="Genomic_DNA"/>
</dbReference>
<evidence type="ECO:0000313" key="11">
    <source>
        <dbReference type="Proteomes" id="UP000030403"/>
    </source>
</evidence>
<dbReference type="PANTHER" id="PTHR11403">
    <property type="entry name" value="CYTOCHROME C OXIDASE SUBUNIT III"/>
    <property type="match status" value="1"/>
</dbReference>
<comment type="subcellular location">
    <subcellularLocation>
        <location evidence="1 7">Cell membrane</location>
        <topology evidence="1 7">Multi-pass membrane protein</topology>
    </subcellularLocation>
</comment>
<proteinExistence type="inferred from homology"/>
<gene>
    <name evidence="10" type="ORF">N783_02660</name>
</gene>
<accession>A0A0A5FUJ9</accession>
<dbReference type="FunFam" id="1.20.120.80:FF:000001">
    <property type="entry name" value="Cytochrome (Ubi)quinol oxidase subunit III"/>
    <property type="match status" value="1"/>
</dbReference>
<dbReference type="PROSITE" id="PS50253">
    <property type="entry name" value="COX3"/>
    <property type="match status" value="1"/>
</dbReference>
<dbReference type="InterPro" id="IPR024791">
    <property type="entry name" value="Cyt_c/ubiquinol_Oxase_su3"/>
</dbReference>
<evidence type="ECO:0000256" key="3">
    <source>
        <dbReference type="ARBA" id="ARBA00022475"/>
    </source>
</evidence>
<keyword evidence="3" id="KW-1003">Cell membrane</keyword>
<organism evidence="10 11">
    <name type="scientific">Pontibacillus marinus BH030004 = DSM 16465</name>
    <dbReference type="NCBI Taxonomy" id="1385511"/>
    <lineage>
        <taxon>Bacteria</taxon>
        <taxon>Bacillati</taxon>
        <taxon>Bacillota</taxon>
        <taxon>Bacilli</taxon>
        <taxon>Bacillales</taxon>
        <taxon>Bacillaceae</taxon>
        <taxon>Pontibacillus</taxon>
    </lineage>
</organism>
<keyword evidence="11" id="KW-1185">Reference proteome</keyword>
<evidence type="ECO:0000256" key="8">
    <source>
        <dbReference type="SAM" id="Phobius"/>
    </source>
</evidence>
<sequence length="190" mass="22137">MNTFKTERFRDKQLGFAMYLIAEAIMFATLFATYFIYTPTAINPIPEEVFEARTVIISSVFLLTSSATIHYGEKAVEKGNHKGIWIGLVTTFLLSVGFIGMEAHEFHIYYKEGFTLTENLFLSSFYILVGLHASHVLFGMGWMLVLAYQKNRIPFMNYAQKQNIFSYYWHFVDVVWIFIITLVYGPYLFY</sequence>
<dbReference type="InterPro" id="IPR000298">
    <property type="entry name" value="Cyt_c_oxidase-like_su3"/>
</dbReference>
<keyword evidence="5 8" id="KW-1133">Transmembrane helix</keyword>
<feature type="transmembrane region" description="Helical" evidence="8">
    <location>
        <begin position="16"/>
        <end position="37"/>
    </location>
</feature>
<feature type="transmembrane region" description="Helical" evidence="8">
    <location>
        <begin position="167"/>
        <end position="189"/>
    </location>
</feature>
<evidence type="ECO:0000256" key="6">
    <source>
        <dbReference type="ARBA" id="ARBA00023136"/>
    </source>
</evidence>
<comment type="similarity">
    <text evidence="2 7">Belongs to the cytochrome c oxidase subunit 3 family.</text>
</comment>
<evidence type="ECO:0000256" key="4">
    <source>
        <dbReference type="ARBA" id="ARBA00022692"/>
    </source>
</evidence>
<dbReference type="GO" id="GO:0005886">
    <property type="term" value="C:plasma membrane"/>
    <property type="evidence" value="ECO:0007669"/>
    <property type="project" value="UniProtKB-SubCell"/>
</dbReference>
<keyword evidence="6 8" id="KW-0472">Membrane</keyword>
<feature type="domain" description="Heme-copper oxidase subunit III family profile" evidence="9">
    <location>
        <begin position="13"/>
        <end position="188"/>
    </location>
</feature>
<dbReference type="PANTHER" id="PTHR11403:SF2">
    <property type="entry name" value="CYTOCHROME BO(3) UBIQUINOL OXIDASE SUBUNIT 3"/>
    <property type="match status" value="1"/>
</dbReference>
<evidence type="ECO:0000313" key="10">
    <source>
        <dbReference type="EMBL" id="KGX83554.1"/>
    </source>
</evidence>
<dbReference type="InterPro" id="IPR035973">
    <property type="entry name" value="Cyt_c_oxidase_su3-like_sf"/>
</dbReference>
<reference evidence="10 11" key="1">
    <citation type="submission" date="2013-08" db="EMBL/GenBank/DDBJ databases">
        <authorList>
            <person name="Huang J."/>
            <person name="Wang G."/>
        </authorList>
    </citation>
    <scope>NUCLEOTIDE SEQUENCE [LARGE SCALE GENOMIC DNA]</scope>
    <source>
        <strain evidence="10 11">BH030004</strain>
    </source>
</reference>
<feature type="transmembrane region" description="Helical" evidence="8">
    <location>
        <begin position="121"/>
        <end position="146"/>
    </location>
</feature>
<dbReference type="GO" id="GO:0019646">
    <property type="term" value="P:aerobic electron transport chain"/>
    <property type="evidence" value="ECO:0007669"/>
    <property type="project" value="InterPro"/>
</dbReference>
<evidence type="ECO:0000256" key="5">
    <source>
        <dbReference type="ARBA" id="ARBA00022989"/>
    </source>
</evidence>
<dbReference type="InterPro" id="IPR013833">
    <property type="entry name" value="Cyt_c_oxidase_su3_a-hlx"/>
</dbReference>
<evidence type="ECO:0000256" key="1">
    <source>
        <dbReference type="ARBA" id="ARBA00004651"/>
    </source>
</evidence>
<dbReference type="OrthoDB" id="2691381at2"/>
<name>A0A0A5FUJ9_9BACI</name>
<dbReference type="GO" id="GO:0004129">
    <property type="term" value="F:cytochrome-c oxidase activity"/>
    <property type="evidence" value="ECO:0007669"/>
    <property type="project" value="InterPro"/>
</dbReference>
<dbReference type="AlphaFoldDB" id="A0A0A5FUJ9"/>
<dbReference type="eggNOG" id="COG1845">
    <property type="taxonomic scope" value="Bacteria"/>
</dbReference>
<evidence type="ECO:0000256" key="2">
    <source>
        <dbReference type="ARBA" id="ARBA00010581"/>
    </source>
</evidence>
<dbReference type="RefSeq" id="WP_027447936.1">
    <property type="nucleotide sequence ID" value="NZ_AVPF01000098.1"/>
</dbReference>
<dbReference type="SUPFAM" id="SSF81452">
    <property type="entry name" value="Cytochrome c oxidase subunit III-like"/>
    <property type="match status" value="1"/>
</dbReference>
<dbReference type="STRING" id="1385511.GCA_000425225_00458"/>
<keyword evidence="4 7" id="KW-0812">Transmembrane</keyword>